<reference evidence="1 2" key="1">
    <citation type="journal article" date="2021" name="J. Hered.">
        <title>A chromosome-level genome assembly of the parasitoid wasp, Cotesia glomerata (Hymenoptera: Braconidae).</title>
        <authorList>
            <person name="Pinto B.J."/>
            <person name="Weis J.J."/>
            <person name="Gamble T."/>
            <person name="Ode P.J."/>
            <person name="Paul R."/>
            <person name="Zaspel J.M."/>
        </authorList>
    </citation>
    <scope>NUCLEOTIDE SEQUENCE [LARGE SCALE GENOMIC DNA]</scope>
    <source>
        <strain evidence="1">CgM1</strain>
    </source>
</reference>
<dbReference type="Proteomes" id="UP000826195">
    <property type="component" value="Unassembled WGS sequence"/>
</dbReference>
<dbReference type="EMBL" id="JAHXZJ010000756">
    <property type="protein sequence ID" value="KAH0556537.1"/>
    <property type="molecule type" value="Genomic_DNA"/>
</dbReference>
<organism evidence="1 2">
    <name type="scientific">Cotesia glomerata</name>
    <name type="common">Lepidopteran parasitic wasp</name>
    <name type="synonym">Apanteles glomeratus</name>
    <dbReference type="NCBI Taxonomy" id="32391"/>
    <lineage>
        <taxon>Eukaryota</taxon>
        <taxon>Metazoa</taxon>
        <taxon>Ecdysozoa</taxon>
        <taxon>Arthropoda</taxon>
        <taxon>Hexapoda</taxon>
        <taxon>Insecta</taxon>
        <taxon>Pterygota</taxon>
        <taxon>Neoptera</taxon>
        <taxon>Endopterygota</taxon>
        <taxon>Hymenoptera</taxon>
        <taxon>Apocrita</taxon>
        <taxon>Ichneumonoidea</taxon>
        <taxon>Braconidae</taxon>
        <taxon>Microgastrinae</taxon>
        <taxon>Cotesia</taxon>
    </lineage>
</organism>
<dbReference type="AlphaFoldDB" id="A0AAV7ISP4"/>
<proteinExistence type="predicted"/>
<sequence length="200" mass="22319">MKEKRKSEVARVEYWNALPEAISVRCPPLVLQPGNAAFSLALWLFGSRTRLESTHPWLCSLTTQLSKVGIVVIRYLTPLSVKCTCRGFRGFGVALTPFFKYRTLVKSFWDSLVLSFKSSALGTWYSLGLIESPIMARAELSLIFGSRFALESSVLYGFVCSDCSGSRSSVALGNSSTLRMPHKLYRETLMADFILSSYSE</sequence>
<gene>
    <name evidence="1" type="ORF">KQX54_000563</name>
</gene>
<keyword evidence="2" id="KW-1185">Reference proteome</keyword>
<evidence type="ECO:0000313" key="1">
    <source>
        <dbReference type="EMBL" id="KAH0556537.1"/>
    </source>
</evidence>
<name>A0AAV7ISP4_COTGL</name>
<evidence type="ECO:0000313" key="2">
    <source>
        <dbReference type="Proteomes" id="UP000826195"/>
    </source>
</evidence>
<comment type="caution">
    <text evidence="1">The sequence shown here is derived from an EMBL/GenBank/DDBJ whole genome shotgun (WGS) entry which is preliminary data.</text>
</comment>
<accession>A0AAV7ISP4</accession>
<protein>
    <submittedName>
        <fullName evidence="1">Uncharacterized protein</fullName>
    </submittedName>
</protein>